<keyword evidence="7" id="KW-0560">Oxidoreductase</keyword>
<dbReference type="SUPFAM" id="SSF52343">
    <property type="entry name" value="Ferredoxin reductase-like, C-terminal NADP-linked domain"/>
    <property type="match status" value="1"/>
</dbReference>
<dbReference type="AlphaFoldDB" id="A0A3E2HIT8"/>
<accession>A0A3E2HIT8</accession>
<keyword evidence="16" id="KW-1185">Reference proteome</keyword>
<dbReference type="Pfam" id="PF08022">
    <property type="entry name" value="FAD_binding_8"/>
    <property type="match status" value="1"/>
</dbReference>
<dbReference type="STRING" id="5539.A0A3E2HIT8"/>
<feature type="compositionally biased region" description="Basic and acidic residues" evidence="11">
    <location>
        <begin position="504"/>
        <end position="514"/>
    </location>
</feature>
<keyword evidence="5" id="KW-0249">Electron transport</keyword>
<dbReference type="PROSITE" id="PS51384">
    <property type="entry name" value="FAD_FR"/>
    <property type="match status" value="1"/>
</dbReference>
<feature type="transmembrane region" description="Helical" evidence="12">
    <location>
        <begin position="180"/>
        <end position="201"/>
    </location>
</feature>
<dbReference type="InterPro" id="IPR013130">
    <property type="entry name" value="Fe3_Rdtase_TM_dom"/>
</dbReference>
<reference evidence="15 16" key="1">
    <citation type="submission" date="2018-05" db="EMBL/GenBank/DDBJ databases">
        <title>Draft genome sequence of Scytalidium lignicola DSM 105466, a ubiquitous saprotrophic fungus.</title>
        <authorList>
            <person name="Buettner E."/>
            <person name="Gebauer A.M."/>
            <person name="Hofrichter M."/>
            <person name="Liers C."/>
            <person name="Kellner H."/>
        </authorList>
    </citation>
    <scope>NUCLEOTIDE SEQUENCE [LARGE SCALE GENOMIC DNA]</scope>
    <source>
        <strain evidence="15 16">DSM 105466</strain>
    </source>
</reference>
<name>A0A3E2HIT8_SCYLI</name>
<keyword evidence="10" id="KW-0325">Glycoprotein</keyword>
<keyword evidence="4 12" id="KW-0812">Transmembrane</keyword>
<gene>
    <name evidence="15" type="ORF">B7463_g3217</name>
</gene>
<dbReference type="InterPro" id="IPR039261">
    <property type="entry name" value="FNR_nucleotide-bd"/>
</dbReference>
<dbReference type="GO" id="GO:0015677">
    <property type="term" value="P:copper ion import"/>
    <property type="evidence" value="ECO:0007669"/>
    <property type="project" value="TreeGrafter"/>
</dbReference>
<keyword evidence="3" id="KW-0813">Transport</keyword>
<dbReference type="PANTHER" id="PTHR32361">
    <property type="entry name" value="FERRIC/CUPRIC REDUCTASE TRANSMEMBRANE COMPONENT"/>
    <property type="match status" value="1"/>
</dbReference>
<dbReference type="CDD" id="cd06186">
    <property type="entry name" value="NOX_Duox_like_FAD_NADP"/>
    <property type="match status" value="1"/>
</dbReference>
<feature type="chain" id="PRO_5017743039" description="FAD-binding FR-type domain-containing protein" evidence="13">
    <location>
        <begin position="23"/>
        <end position="1179"/>
    </location>
</feature>
<dbReference type="PANTHER" id="PTHR32361:SF9">
    <property type="entry name" value="FERRIC REDUCTASE TRANSMEMBRANE COMPONENT 3-RELATED"/>
    <property type="match status" value="1"/>
</dbReference>
<feature type="signal peptide" evidence="13">
    <location>
        <begin position="1"/>
        <end position="22"/>
    </location>
</feature>
<keyword evidence="6 12" id="KW-1133">Transmembrane helix</keyword>
<proteinExistence type="inferred from homology"/>
<dbReference type="GO" id="GO:0005886">
    <property type="term" value="C:plasma membrane"/>
    <property type="evidence" value="ECO:0007669"/>
    <property type="project" value="TreeGrafter"/>
</dbReference>
<evidence type="ECO:0000256" key="12">
    <source>
        <dbReference type="SAM" id="Phobius"/>
    </source>
</evidence>
<evidence type="ECO:0000259" key="14">
    <source>
        <dbReference type="PROSITE" id="PS51384"/>
    </source>
</evidence>
<keyword evidence="8" id="KW-0406">Ion transport</keyword>
<organism evidence="15 16">
    <name type="scientific">Scytalidium lignicola</name>
    <name type="common">Hyphomycete</name>
    <dbReference type="NCBI Taxonomy" id="5539"/>
    <lineage>
        <taxon>Eukaryota</taxon>
        <taxon>Fungi</taxon>
        <taxon>Dikarya</taxon>
        <taxon>Ascomycota</taxon>
        <taxon>Pezizomycotina</taxon>
        <taxon>Leotiomycetes</taxon>
        <taxon>Leotiomycetes incertae sedis</taxon>
        <taxon>Scytalidium</taxon>
    </lineage>
</organism>
<dbReference type="GO" id="GO:0006826">
    <property type="term" value="P:iron ion transport"/>
    <property type="evidence" value="ECO:0007669"/>
    <property type="project" value="TreeGrafter"/>
</dbReference>
<protein>
    <recommendedName>
        <fullName evidence="14">FAD-binding FR-type domain-containing protein</fullName>
    </recommendedName>
</protein>
<evidence type="ECO:0000256" key="11">
    <source>
        <dbReference type="SAM" id="MobiDB-lite"/>
    </source>
</evidence>
<evidence type="ECO:0000256" key="7">
    <source>
        <dbReference type="ARBA" id="ARBA00023002"/>
    </source>
</evidence>
<feature type="non-terminal residue" evidence="15">
    <location>
        <position position="1"/>
    </location>
</feature>
<dbReference type="InterPro" id="IPR051410">
    <property type="entry name" value="Ferric/Cupric_Reductase"/>
</dbReference>
<evidence type="ECO:0000256" key="10">
    <source>
        <dbReference type="ARBA" id="ARBA00023180"/>
    </source>
</evidence>
<dbReference type="InterPro" id="IPR029526">
    <property type="entry name" value="PGBD"/>
</dbReference>
<dbReference type="InterPro" id="IPR013121">
    <property type="entry name" value="Fe_red_NAD-bd_6"/>
</dbReference>
<feature type="region of interest" description="Disordered" evidence="11">
    <location>
        <begin position="488"/>
        <end position="518"/>
    </location>
</feature>
<dbReference type="EMBL" id="NCSJ02000041">
    <property type="protein sequence ID" value="RFU33083.1"/>
    <property type="molecule type" value="Genomic_DNA"/>
</dbReference>
<evidence type="ECO:0000256" key="3">
    <source>
        <dbReference type="ARBA" id="ARBA00022448"/>
    </source>
</evidence>
<evidence type="ECO:0000256" key="6">
    <source>
        <dbReference type="ARBA" id="ARBA00022989"/>
    </source>
</evidence>
<sequence>MHLRYCLSVLATASTIWPASIAAARASSGLRDAPCFEACQMTLRQVRFTDLDGAGANRRIQACQSRLALTSLYLCSSVYCSVGERTAGLDAQNSTCRETVGLSILPFDIIANYTEGDIAQLRRLSRDNYVAPIELAELAIPSEKFFDLAHDTLVSRITAVPSMLVQFAHEVMRHPGPGMFFFWSVVVVIGLLNRIIVALGHRSTPQRRGWRSLPLSEPEEDIDSIPDKKSTLSSRPYVWLKRFVTVPATFGYRNAQPFGCWPKVSTQIWRYLSDRTGIISFANFPLIWLFGMRNNALIWLTGWDFKTYSNFHRWVARVSTVQAVIHSVGYTVLVVDRGGWHNFANYWVEMWWTTGELVCTLSLSLLEKCNYTGLTEDASHVSIFKARYDGIAWICCIIWALDRTSRMWRTLAFNRIFWNTMAYAIYDPDANIVRLSIPSSTSLYRPKPGTFYYIHWLNDSRFWESHPFTVASVRDSDDYSQSLLQDRSQQLDLTEESSSLLPREGGDGTEVSRDRRSRGSAPEIRFLIRPYDSFTRRLREAASRTDQKPVRFRVLVEGPYGHTLPFHRFDNIVFIVGGTGIVVPLSYLDVLCKSTSKTKAVRIIWVVREAAFAAFVLLQDFGGLLENNNLSVDVYITGDEVVASRLGQEIKDVRVLHGRPHIHGEVEDAIRDFPDQGSLAVVACGPAKMADDARRAVKFTMVAPTNAVPDSTDLGTLRPNFEPVVEVGETFTPLICPEFNHKINLPPNIKPNDPLGIFTLFFSRPVVKELVENTNKSYQEALGKGTVKESYPKWAPLTVEELYLYLGIRVYMSLTVLKQLKYYWNTDPEKHCGLHYAITSRMSRRRFEAITRWFRVAPTTSKSTVFERLEPLNGHIQSMSRQLWIPGRDLAVDECMVRFQGRSYDTLKIPSKPIPEGKGPHFDHGHQPPRKMGLNPTAAVVPYLVQKVQRPPDPCVEYQHILWLDNLFMSVKLAKYLERLKIGCTGTARTNSGIWSKLVQKKKDDKKHDTIPWGTVIEKPTVDGKVNMMAWKDNALVLMLTSTSTSAKTALKVFGNQPQKELPIPIAIDLYNHHMNSVDLGDQLRACNSGARVIRRGGWQALFHFLFHTVLVNSWLLSKHGGGGFKGPEAFREALYKALFTVGSKSPGKGKRPISQLISEEIDGPATSSGHRLQNFVKS</sequence>
<dbReference type="InterPro" id="IPR017927">
    <property type="entry name" value="FAD-bd_FR_type"/>
</dbReference>
<evidence type="ECO:0000313" key="15">
    <source>
        <dbReference type="EMBL" id="RFU33083.1"/>
    </source>
</evidence>
<dbReference type="Gene3D" id="3.40.50.80">
    <property type="entry name" value="Nucleotide-binding domain of ferredoxin-NADP reductase (FNR) module"/>
    <property type="match status" value="1"/>
</dbReference>
<feature type="domain" description="FAD-binding FR-type" evidence="14">
    <location>
        <begin position="403"/>
        <end position="566"/>
    </location>
</feature>
<dbReference type="Pfam" id="PF01794">
    <property type="entry name" value="Ferric_reduct"/>
    <property type="match status" value="1"/>
</dbReference>
<evidence type="ECO:0000256" key="5">
    <source>
        <dbReference type="ARBA" id="ARBA00022982"/>
    </source>
</evidence>
<dbReference type="SFLD" id="SFLDS00052">
    <property type="entry name" value="Ferric_Reductase_Domain"/>
    <property type="match status" value="1"/>
</dbReference>
<evidence type="ECO:0000256" key="1">
    <source>
        <dbReference type="ARBA" id="ARBA00004141"/>
    </source>
</evidence>
<evidence type="ECO:0000256" key="8">
    <source>
        <dbReference type="ARBA" id="ARBA00023065"/>
    </source>
</evidence>
<evidence type="ECO:0000256" key="13">
    <source>
        <dbReference type="SAM" id="SignalP"/>
    </source>
</evidence>
<evidence type="ECO:0000313" key="16">
    <source>
        <dbReference type="Proteomes" id="UP000258309"/>
    </source>
</evidence>
<comment type="similarity">
    <text evidence="2">Belongs to the ferric reductase (FRE) family.</text>
</comment>
<dbReference type="Proteomes" id="UP000258309">
    <property type="component" value="Unassembled WGS sequence"/>
</dbReference>
<evidence type="ECO:0000256" key="4">
    <source>
        <dbReference type="ARBA" id="ARBA00022692"/>
    </source>
</evidence>
<keyword evidence="13" id="KW-0732">Signal</keyword>
<dbReference type="Pfam" id="PF13843">
    <property type="entry name" value="DDE_Tnp_1_7"/>
    <property type="match status" value="1"/>
</dbReference>
<dbReference type="GO" id="GO:0000293">
    <property type="term" value="F:ferric-chelate reductase activity"/>
    <property type="evidence" value="ECO:0007669"/>
    <property type="project" value="UniProtKB-ARBA"/>
</dbReference>
<feature type="non-terminal residue" evidence="15">
    <location>
        <position position="1179"/>
    </location>
</feature>
<dbReference type="InterPro" id="IPR013112">
    <property type="entry name" value="FAD-bd_8"/>
</dbReference>
<dbReference type="Pfam" id="PF08030">
    <property type="entry name" value="NAD_binding_6"/>
    <property type="match status" value="1"/>
</dbReference>
<dbReference type="GO" id="GO:0006879">
    <property type="term" value="P:intracellular iron ion homeostasis"/>
    <property type="evidence" value="ECO:0007669"/>
    <property type="project" value="TreeGrafter"/>
</dbReference>
<comment type="subcellular location">
    <subcellularLocation>
        <location evidence="1">Membrane</location>
        <topology evidence="1">Multi-pass membrane protein</topology>
    </subcellularLocation>
</comment>
<keyword evidence="9 12" id="KW-0472">Membrane</keyword>
<comment type="caution">
    <text evidence="15">The sequence shown here is derived from an EMBL/GenBank/DDBJ whole genome shotgun (WGS) entry which is preliminary data.</text>
</comment>
<evidence type="ECO:0000256" key="9">
    <source>
        <dbReference type="ARBA" id="ARBA00023136"/>
    </source>
</evidence>
<dbReference type="OrthoDB" id="167398at2759"/>
<evidence type="ECO:0000256" key="2">
    <source>
        <dbReference type="ARBA" id="ARBA00006278"/>
    </source>
</evidence>